<reference evidence="2 3" key="1">
    <citation type="submission" date="2013-03" db="EMBL/GenBank/DDBJ databases">
        <title>The Genome Sequence of Cladophialophora psammophila CBS 110553.</title>
        <authorList>
            <consortium name="The Broad Institute Genomics Platform"/>
            <person name="Cuomo C."/>
            <person name="de Hoog S."/>
            <person name="Gorbushina A."/>
            <person name="Walker B."/>
            <person name="Young S.K."/>
            <person name="Zeng Q."/>
            <person name="Gargeya S."/>
            <person name="Fitzgerald M."/>
            <person name="Haas B."/>
            <person name="Abouelleil A."/>
            <person name="Allen A.W."/>
            <person name="Alvarado L."/>
            <person name="Arachchi H.M."/>
            <person name="Berlin A.M."/>
            <person name="Chapman S.B."/>
            <person name="Gainer-Dewar J."/>
            <person name="Goldberg J."/>
            <person name="Griggs A."/>
            <person name="Gujja S."/>
            <person name="Hansen M."/>
            <person name="Howarth C."/>
            <person name="Imamovic A."/>
            <person name="Ireland A."/>
            <person name="Larimer J."/>
            <person name="McCowan C."/>
            <person name="Murphy C."/>
            <person name="Pearson M."/>
            <person name="Poon T.W."/>
            <person name="Priest M."/>
            <person name="Roberts A."/>
            <person name="Saif S."/>
            <person name="Shea T."/>
            <person name="Sisk P."/>
            <person name="Sykes S."/>
            <person name="Wortman J."/>
            <person name="Nusbaum C."/>
            <person name="Birren B."/>
        </authorList>
    </citation>
    <scope>NUCLEOTIDE SEQUENCE [LARGE SCALE GENOMIC DNA]</scope>
    <source>
        <strain evidence="2 3">CBS 110553</strain>
    </source>
</reference>
<dbReference type="eggNOG" id="ENOG502SVRA">
    <property type="taxonomic scope" value="Eukaryota"/>
</dbReference>
<dbReference type="PROSITE" id="PS50181">
    <property type="entry name" value="FBOX"/>
    <property type="match status" value="1"/>
</dbReference>
<dbReference type="Proteomes" id="UP000019471">
    <property type="component" value="Unassembled WGS sequence"/>
</dbReference>
<protein>
    <recommendedName>
        <fullName evidence="1">F-box domain-containing protein</fullName>
    </recommendedName>
</protein>
<organism evidence="2 3">
    <name type="scientific">Cladophialophora psammophila CBS 110553</name>
    <dbReference type="NCBI Taxonomy" id="1182543"/>
    <lineage>
        <taxon>Eukaryota</taxon>
        <taxon>Fungi</taxon>
        <taxon>Dikarya</taxon>
        <taxon>Ascomycota</taxon>
        <taxon>Pezizomycotina</taxon>
        <taxon>Eurotiomycetes</taxon>
        <taxon>Chaetothyriomycetidae</taxon>
        <taxon>Chaetothyriales</taxon>
        <taxon>Herpotrichiellaceae</taxon>
        <taxon>Cladophialophora</taxon>
    </lineage>
</organism>
<evidence type="ECO:0000259" key="1">
    <source>
        <dbReference type="PROSITE" id="PS50181"/>
    </source>
</evidence>
<dbReference type="AlphaFoldDB" id="W9X978"/>
<dbReference type="Pfam" id="PF00646">
    <property type="entry name" value="F-box"/>
    <property type="match status" value="1"/>
</dbReference>
<dbReference type="EMBL" id="AMGX01000004">
    <property type="protein sequence ID" value="EXJ73855.1"/>
    <property type="molecule type" value="Genomic_DNA"/>
</dbReference>
<dbReference type="RefSeq" id="XP_007742418.1">
    <property type="nucleotide sequence ID" value="XM_007744228.1"/>
</dbReference>
<evidence type="ECO:0000313" key="3">
    <source>
        <dbReference type="Proteomes" id="UP000019471"/>
    </source>
</evidence>
<dbReference type="OrthoDB" id="4172504at2759"/>
<gene>
    <name evidence="2" type="ORF">A1O5_03617</name>
</gene>
<name>W9X978_9EURO</name>
<sequence length="186" mass="20812">VTILSLPPEVLLRISSYCDYAAALALSLTCKDLRVFRPHGYGMIDLLQIERWPCYDPAGQAEDHVRQPLAGRDYFACSLCLHIRSAMEFSNAMMKGKRGKHSQAICDDFGARLKRFCIECGIEHGKYQSGTVMQFGGAPLSDLDREIGGGQGLVCRRCRSFSRFPYYGEVGMAKLCVSCSRQLRKQ</sequence>
<comment type="caution">
    <text evidence="2">The sequence shown here is derived from an EMBL/GenBank/DDBJ whole genome shotgun (WGS) entry which is preliminary data.</text>
</comment>
<feature type="domain" description="F-box" evidence="1">
    <location>
        <begin position="1"/>
        <end position="34"/>
    </location>
</feature>
<evidence type="ECO:0000313" key="2">
    <source>
        <dbReference type="EMBL" id="EXJ73855.1"/>
    </source>
</evidence>
<dbReference type="GeneID" id="19188345"/>
<keyword evidence="3" id="KW-1185">Reference proteome</keyword>
<feature type="non-terminal residue" evidence="2">
    <location>
        <position position="186"/>
    </location>
</feature>
<dbReference type="CDD" id="cd09917">
    <property type="entry name" value="F-box_SF"/>
    <property type="match status" value="1"/>
</dbReference>
<dbReference type="SUPFAM" id="SSF81383">
    <property type="entry name" value="F-box domain"/>
    <property type="match status" value="1"/>
</dbReference>
<dbReference type="InterPro" id="IPR036047">
    <property type="entry name" value="F-box-like_dom_sf"/>
</dbReference>
<dbReference type="HOGENOM" id="CLU_090423_1_0_1"/>
<proteinExistence type="predicted"/>
<accession>W9X978</accession>
<dbReference type="InterPro" id="IPR001810">
    <property type="entry name" value="F-box_dom"/>
</dbReference>
<feature type="non-terminal residue" evidence="2">
    <location>
        <position position="1"/>
    </location>
</feature>